<accession>A0A2P2QWD7</accession>
<reference evidence="2" key="1">
    <citation type="submission" date="2018-02" db="EMBL/GenBank/DDBJ databases">
        <title>Rhizophora mucronata_Transcriptome.</title>
        <authorList>
            <person name="Meera S.P."/>
            <person name="Sreeshan A."/>
            <person name="Augustine A."/>
        </authorList>
    </citation>
    <scope>NUCLEOTIDE SEQUENCE</scope>
    <source>
        <tissue evidence="2">Leaf</tissue>
    </source>
</reference>
<evidence type="ECO:0000256" key="1">
    <source>
        <dbReference type="SAM" id="MobiDB-lite"/>
    </source>
</evidence>
<name>A0A2P2QWD7_RHIMU</name>
<sequence length="34" mass="4157">MQSSRISLRFRNPKFFHEVKNKTHNQEQNRPLTS</sequence>
<dbReference type="EMBL" id="GGEC01090828">
    <property type="protein sequence ID" value="MBX71312.1"/>
    <property type="molecule type" value="Transcribed_RNA"/>
</dbReference>
<feature type="region of interest" description="Disordered" evidence="1">
    <location>
        <begin position="1"/>
        <end position="34"/>
    </location>
</feature>
<evidence type="ECO:0000313" key="2">
    <source>
        <dbReference type="EMBL" id="MBX71312.1"/>
    </source>
</evidence>
<dbReference type="AlphaFoldDB" id="A0A2P2QWD7"/>
<protein>
    <submittedName>
        <fullName evidence="2">Uncharacterized protein</fullName>
    </submittedName>
</protein>
<proteinExistence type="predicted"/>
<feature type="compositionally biased region" description="Basic and acidic residues" evidence="1">
    <location>
        <begin position="15"/>
        <end position="27"/>
    </location>
</feature>
<organism evidence="2">
    <name type="scientific">Rhizophora mucronata</name>
    <name type="common">Asiatic mangrove</name>
    <dbReference type="NCBI Taxonomy" id="61149"/>
    <lineage>
        <taxon>Eukaryota</taxon>
        <taxon>Viridiplantae</taxon>
        <taxon>Streptophyta</taxon>
        <taxon>Embryophyta</taxon>
        <taxon>Tracheophyta</taxon>
        <taxon>Spermatophyta</taxon>
        <taxon>Magnoliopsida</taxon>
        <taxon>eudicotyledons</taxon>
        <taxon>Gunneridae</taxon>
        <taxon>Pentapetalae</taxon>
        <taxon>rosids</taxon>
        <taxon>fabids</taxon>
        <taxon>Malpighiales</taxon>
        <taxon>Rhizophoraceae</taxon>
        <taxon>Rhizophora</taxon>
    </lineage>
</organism>